<gene>
    <name evidence="2" type="ORF">C9374_007621</name>
</gene>
<dbReference type="Proteomes" id="UP000816034">
    <property type="component" value="Unassembled WGS sequence"/>
</dbReference>
<dbReference type="SUPFAM" id="SSF50985">
    <property type="entry name" value="RCC1/BLIP-II"/>
    <property type="match status" value="1"/>
</dbReference>
<name>A0AA88GMH6_NAELO</name>
<evidence type="ECO:0000313" key="2">
    <source>
        <dbReference type="EMBL" id="KAG2378983.1"/>
    </source>
</evidence>
<keyword evidence="3" id="KW-1185">Reference proteome</keyword>
<protein>
    <submittedName>
        <fullName evidence="2">Uncharacterized protein</fullName>
    </submittedName>
</protein>
<dbReference type="InterPro" id="IPR009091">
    <property type="entry name" value="RCC1/BLIP-II"/>
</dbReference>
<comment type="caution">
    <text evidence="2">The sequence shown here is derived from an EMBL/GenBank/DDBJ whole genome shotgun (WGS) entry which is preliminary data.</text>
</comment>
<evidence type="ECO:0000313" key="3">
    <source>
        <dbReference type="Proteomes" id="UP000816034"/>
    </source>
</evidence>
<organism evidence="2 3">
    <name type="scientific">Naegleria lovaniensis</name>
    <name type="common">Amoeba</name>
    <dbReference type="NCBI Taxonomy" id="51637"/>
    <lineage>
        <taxon>Eukaryota</taxon>
        <taxon>Discoba</taxon>
        <taxon>Heterolobosea</taxon>
        <taxon>Tetramitia</taxon>
        <taxon>Eutetramitia</taxon>
        <taxon>Vahlkampfiidae</taxon>
        <taxon>Naegleria</taxon>
    </lineage>
</organism>
<feature type="compositionally biased region" description="Polar residues" evidence="1">
    <location>
        <begin position="521"/>
        <end position="531"/>
    </location>
</feature>
<dbReference type="GeneID" id="68100075"/>
<accession>A0AA88GMH6</accession>
<dbReference type="EMBL" id="PYSW02000030">
    <property type="protein sequence ID" value="KAG2378983.1"/>
    <property type="molecule type" value="Genomic_DNA"/>
</dbReference>
<dbReference type="RefSeq" id="XP_044546245.1">
    <property type="nucleotide sequence ID" value="XM_044697607.1"/>
</dbReference>
<dbReference type="AlphaFoldDB" id="A0AA88GMH6"/>
<feature type="region of interest" description="Disordered" evidence="1">
    <location>
        <begin position="509"/>
        <end position="543"/>
    </location>
</feature>
<reference evidence="2 3" key="1">
    <citation type="journal article" date="2018" name="BMC Genomics">
        <title>The genome of Naegleria lovaniensis, the basis for a comparative approach to unravel pathogenicity factors of the human pathogenic amoeba N. fowleri.</title>
        <authorList>
            <person name="Liechti N."/>
            <person name="Schurch N."/>
            <person name="Bruggmann R."/>
            <person name="Wittwer M."/>
        </authorList>
    </citation>
    <scope>NUCLEOTIDE SEQUENCE [LARGE SCALE GENOMIC DNA]</scope>
    <source>
        <strain evidence="2 3">ATCC 30569</strain>
    </source>
</reference>
<sequence>MMNHTTSLQKRARDEFEWNHLSDGNMEPIIEEEEPSDLQIKENEFAVNVQFPLFASSSNKKLSCSETLSNHRHLLSFSPSQGRYQTSEEAIPAKTFMSTALDVQDAQEAQARAQHSSSQHQGSAVASNQTNCLFAIKELKSLSQIVAMQCVIGELVVLFEDWEAVSERKDHKPSLLLYHIHGFSNVRSINERTSIINKIALPKISTFHKANDTCHEQGHEMIEKGRDLTKDDIIYFNFHCDYGKRVYFFHLRNGKVLVRGANPFNELGLMDRNDFVEHWTSLHLCYHGDYITSIKTNTHNSVFGTQNGKWILCGRDAYLVYNRVVNVDSVAWDSLTADPHDPPYILDISIDGECILKMEQLFAGTIILTKSGKIYSTIRDRLNIFTELINDATSPTCLMVTQLSQDSEKAGDVVKSSITRECFKIDLPFTVSDVIAVDNALLLKRKEDSQLFLLKRSQLIDLEIANVKKIICSTDEFFIISKNNCLYSLYSAATFPTLKPIELPRELKHQAPGNKRAKQIKLSNTTAPSNQRQKKNEIPEEVEPSHNLWENCATLDIRTVINMTPNFSIIVIEEGHNELETHFVNSLTGRTSSLLYDIEFSFSHSSTHQ</sequence>
<evidence type="ECO:0000256" key="1">
    <source>
        <dbReference type="SAM" id="MobiDB-lite"/>
    </source>
</evidence>
<proteinExistence type="predicted"/>